<sequence length="35" mass="3749">MVARCYLLPRVRAQPLIAPSLAPLLLLSRSPGSST</sequence>
<dbReference type="EMBL" id="NMUH01017608">
    <property type="protein sequence ID" value="MQM23727.1"/>
    <property type="molecule type" value="Genomic_DNA"/>
</dbReference>
<comment type="caution">
    <text evidence="1">The sequence shown here is derived from an EMBL/GenBank/DDBJ whole genome shotgun (WGS) entry which is preliminary data.</text>
</comment>
<evidence type="ECO:0000313" key="2">
    <source>
        <dbReference type="Proteomes" id="UP000652761"/>
    </source>
</evidence>
<keyword evidence="2" id="KW-1185">Reference proteome</keyword>
<evidence type="ECO:0000313" key="1">
    <source>
        <dbReference type="EMBL" id="MQM23727.1"/>
    </source>
</evidence>
<gene>
    <name evidence="1" type="ORF">Taro_056794</name>
</gene>
<dbReference type="Proteomes" id="UP000652761">
    <property type="component" value="Unassembled WGS sequence"/>
</dbReference>
<reference evidence="1" key="1">
    <citation type="submission" date="2017-07" db="EMBL/GenBank/DDBJ databases">
        <title>Taro Niue Genome Assembly and Annotation.</title>
        <authorList>
            <person name="Atibalentja N."/>
            <person name="Keating K."/>
            <person name="Fields C.J."/>
        </authorList>
    </citation>
    <scope>NUCLEOTIDE SEQUENCE</scope>
    <source>
        <strain evidence="1">Niue_2</strain>
        <tissue evidence="1">Leaf</tissue>
    </source>
</reference>
<organism evidence="1 2">
    <name type="scientific">Colocasia esculenta</name>
    <name type="common">Wild taro</name>
    <name type="synonym">Arum esculentum</name>
    <dbReference type="NCBI Taxonomy" id="4460"/>
    <lineage>
        <taxon>Eukaryota</taxon>
        <taxon>Viridiplantae</taxon>
        <taxon>Streptophyta</taxon>
        <taxon>Embryophyta</taxon>
        <taxon>Tracheophyta</taxon>
        <taxon>Spermatophyta</taxon>
        <taxon>Magnoliopsida</taxon>
        <taxon>Liliopsida</taxon>
        <taxon>Araceae</taxon>
        <taxon>Aroideae</taxon>
        <taxon>Colocasieae</taxon>
        <taxon>Colocasia</taxon>
    </lineage>
</organism>
<protein>
    <submittedName>
        <fullName evidence="1">Uncharacterized protein</fullName>
    </submittedName>
</protein>
<name>A0A843XYG5_COLES</name>
<dbReference type="AlphaFoldDB" id="A0A843XYG5"/>
<proteinExistence type="predicted"/>
<accession>A0A843XYG5</accession>